<dbReference type="InterPro" id="IPR013517">
    <property type="entry name" value="FG-GAP"/>
</dbReference>
<reference evidence="3" key="1">
    <citation type="submission" date="2020-11" db="EMBL/GenBank/DDBJ databases">
        <title>Sequencing the genomes of 1000 actinobacteria strains.</title>
        <authorList>
            <person name="Klenk H.-P."/>
        </authorList>
    </citation>
    <scope>NUCLEOTIDE SEQUENCE</scope>
    <source>
        <strain evidence="3">DSM 45356</strain>
    </source>
</reference>
<feature type="signal peptide" evidence="2">
    <location>
        <begin position="1"/>
        <end position="24"/>
    </location>
</feature>
<gene>
    <name evidence="3" type="ORF">IW245_007933</name>
</gene>
<sequence>MNTYVRRALAGLVAATALTGSLLAAVTPAHASFTSSLGGSISRSEVIERAQYWVDHQPGDYNQGASSPGPTGDRNYRRDCSGFVDMAWHLNSDPNTQGLPGVSTEIARTDLQAGDILDSYYDHVILFNAWEADHVHYSYYAFGATPVHFVPRASINDAQIDGHPNGDYKAYRYRNITGSQTAASASPMFADLDGDGRAEMIVASPNGNVTAYRNVSTSGLWAAGFYTGSDYMVVAGVGSNYDKLRFADLDKDGRAEMIIAQADGSVVAYRNINTSGLWAAGFFTGVDYMTVAGVGSNYDKVRFADLDKDGRAEMIIAQADGSVVAYRNINTTGLWAAGFFTGVDYMNVAGVGSNYDKVRFADLDKDGRAEMIIAQADGSLIAYRNINTTGLWAAGFFTGVDYMNVAGVGSNYDRVRFADLDKDGRAEMIIAAADGNVTAYRNINTTGLWAAGFYTGADYMVVATGVH</sequence>
<dbReference type="InterPro" id="IPR028994">
    <property type="entry name" value="Integrin_alpha_N"/>
</dbReference>
<name>A0A8J7KNL8_9ACTN</name>
<dbReference type="Gene3D" id="3.90.1720.10">
    <property type="entry name" value="endopeptidase domain like (from Nostoc punctiforme)"/>
    <property type="match status" value="1"/>
</dbReference>
<dbReference type="AlphaFoldDB" id="A0A8J7KNL8"/>
<dbReference type="Pfam" id="PF13517">
    <property type="entry name" value="FG-GAP_3"/>
    <property type="match status" value="2"/>
</dbReference>
<dbReference type="PANTHER" id="PTHR44103">
    <property type="entry name" value="PROPROTEIN CONVERTASE P"/>
    <property type="match status" value="1"/>
</dbReference>
<dbReference type="PANTHER" id="PTHR44103:SF1">
    <property type="entry name" value="PROPROTEIN CONVERTASE P"/>
    <property type="match status" value="1"/>
</dbReference>
<dbReference type="SUPFAM" id="SSF69318">
    <property type="entry name" value="Integrin alpha N-terminal domain"/>
    <property type="match status" value="1"/>
</dbReference>
<keyword evidence="4" id="KW-1185">Reference proteome</keyword>
<evidence type="ECO:0000313" key="4">
    <source>
        <dbReference type="Proteomes" id="UP000622552"/>
    </source>
</evidence>
<feature type="chain" id="PRO_5039214294" description="VCBS repeat protein" evidence="2">
    <location>
        <begin position="25"/>
        <end position="467"/>
    </location>
</feature>
<dbReference type="Proteomes" id="UP000622552">
    <property type="component" value="Unassembled WGS sequence"/>
</dbReference>
<comment type="caution">
    <text evidence="3">The sequence shown here is derived from an EMBL/GenBank/DDBJ whole genome shotgun (WGS) entry which is preliminary data.</text>
</comment>
<evidence type="ECO:0000256" key="2">
    <source>
        <dbReference type="SAM" id="SignalP"/>
    </source>
</evidence>
<evidence type="ECO:0008006" key="5">
    <source>
        <dbReference type="Google" id="ProtNLM"/>
    </source>
</evidence>
<protein>
    <recommendedName>
        <fullName evidence="5">VCBS repeat protein</fullName>
    </recommendedName>
</protein>
<organism evidence="3 4">
    <name type="scientific">Longispora fulva</name>
    <dbReference type="NCBI Taxonomy" id="619741"/>
    <lineage>
        <taxon>Bacteria</taxon>
        <taxon>Bacillati</taxon>
        <taxon>Actinomycetota</taxon>
        <taxon>Actinomycetes</taxon>
        <taxon>Micromonosporales</taxon>
        <taxon>Micromonosporaceae</taxon>
        <taxon>Longispora</taxon>
    </lineage>
</organism>
<evidence type="ECO:0000313" key="3">
    <source>
        <dbReference type="EMBL" id="MBG6141739.1"/>
    </source>
</evidence>
<evidence type="ECO:0000256" key="1">
    <source>
        <dbReference type="ARBA" id="ARBA00022729"/>
    </source>
</evidence>
<proteinExistence type="predicted"/>
<dbReference type="EMBL" id="JADOUF010000001">
    <property type="protein sequence ID" value="MBG6141739.1"/>
    <property type="molecule type" value="Genomic_DNA"/>
</dbReference>
<accession>A0A8J7KNL8</accession>
<keyword evidence="1 2" id="KW-0732">Signal</keyword>
<dbReference type="RefSeq" id="WP_197008122.1">
    <property type="nucleotide sequence ID" value="NZ_BONS01000013.1"/>
</dbReference>